<protein>
    <submittedName>
        <fullName evidence="1">Uncharacterized protein</fullName>
    </submittedName>
</protein>
<evidence type="ECO:0000313" key="1">
    <source>
        <dbReference type="EMBL" id="KAI4374864.1"/>
    </source>
</evidence>
<evidence type="ECO:0000313" key="2">
    <source>
        <dbReference type="Proteomes" id="UP001057402"/>
    </source>
</evidence>
<comment type="caution">
    <text evidence="1">The sequence shown here is derived from an EMBL/GenBank/DDBJ whole genome shotgun (WGS) entry which is preliminary data.</text>
</comment>
<dbReference type="EMBL" id="CM042883">
    <property type="protein sequence ID" value="KAI4374864.1"/>
    <property type="molecule type" value="Genomic_DNA"/>
</dbReference>
<dbReference type="Proteomes" id="UP001057402">
    <property type="component" value="Chromosome 4"/>
</dbReference>
<reference evidence="2" key="1">
    <citation type="journal article" date="2023" name="Front. Plant Sci.">
        <title>Chromosomal-level genome assembly of Melastoma candidum provides insights into trichome evolution.</title>
        <authorList>
            <person name="Zhong Y."/>
            <person name="Wu W."/>
            <person name="Sun C."/>
            <person name="Zou P."/>
            <person name="Liu Y."/>
            <person name="Dai S."/>
            <person name="Zhou R."/>
        </authorList>
    </citation>
    <scope>NUCLEOTIDE SEQUENCE [LARGE SCALE GENOMIC DNA]</scope>
</reference>
<organism evidence="1 2">
    <name type="scientific">Melastoma candidum</name>
    <dbReference type="NCBI Taxonomy" id="119954"/>
    <lineage>
        <taxon>Eukaryota</taxon>
        <taxon>Viridiplantae</taxon>
        <taxon>Streptophyta</taxon>
        <taxon>Embryophyta</taxon>
        <taxon>Tracheophyta</taxon>
        <taxon>Spermatophyta</taxon>
        <taxon>Magnoliopsida</taxon>
        <taxon>eudicotyledons</taxon>
        <taxon>Gunneridae</taxon>
        <taxon>Pentapetalae</taxon>
        <taxon>rosids</taxon>
        <taxon>malvids</taxon>
        <taxon>Myrtales</taxon>
        <taxon>Melastomataceae</taxon>
        <taxon>Melastomatoideae</taxon>
        <taxon>Melastomateae</taxon>
        <taxon>Melastoma</taxon>
    </lineage>
</organism>
<sequence length="229" mass="25134">MSSLSTAAIFLCVVTGLCLAAHGLDIRISQRYCSHETIPEAGDAFRAIVDVIDQIVEHTPTSNGYSFTDWKQRGDELYSAEGGCNQALQQEDCQTCMNLAKGFLYQECAFTAGGRVKLVDCKMRYESCQWESATERFLESAQLNLSPPRTPTTTRHPKNFLSKSLSMKKNMDEVSPLIHQAASGSEVSRRVFGAVPGSLHPDEELRKDLGLPGPSPKKSLKKPAVFTAS</sequence>
<gene>
    <name evidence="1" type="ORF">MLD38_012807</name>
</gene>
<keyword evidence="2" id="KW-1185">Reference proteome</keyword>
<proteinExistence type="predicted"/>
<name>A0ACB9R7L1_9MYRT</name>
<accession>A0ACB9R7L1</accession>